<reference evidence="7 8" key="1">
    <citation type="submission" date="2018-08" db="EMBL/GenBank/DDBJ databases">
        <title>Genome and evolution of the arbuscular mycorrhizal fungus Diversispora epigaea (formerly Glomus versiforme) and its bacterial endosymbionts.</title>
        <authorList>
            <person name="Sun X."/>
            <person name="Fei Z."/>
            <person name="Harrison M."/>
        </authorList>
    </citation>
    <scope>NUCLEOTIDE SEQUENCE [LARGE SCALE GENOMIC DNA]</scope>
    <source>
        <strain evidence="7 8">IT104</strain>
    </source>
</reference>
<dbReference type="STRING" id="1348612.A0A397JWD7"/>
<dbReference type="Pfam" id="PF00307">
    <property type="entry name" value="CH"/>
    <property type="match status" value="2"/>
</dbReference>
<dbReference type="Pfam" id="PF08726">
    <property type="entry name" value="EFhand_Ca_insen"/>
    <property type="match status" value="1"/>
</dbReference>
<dbReference type="InterPro" id="IPR002048">
    <property type="entry name" value="EF_hand_dom"/>
</dbReference>
<dbReference type="SMART" id="SM01184">
    <property type="entry name" value="efhand_Ca_insen"/>
    <property type="match status" value="1"/>
</dbReference>
<dbReference type="InterPro" id="IPR036872">
    <property type="entry name" value="CH_dom_sf"/>
</dbReference>
<dbReference type="PANTHER" id="PTHR11915">
    <property type="entry name" value="SPECTRIN/FILAMIN RELATED CYTOSKELETAL PROTEIN"/>
    <property type="match status" value="1"/>
</dbReference>
<evidence type="ECO:0000313" key="7">
    <source>
        <dbReference type="EMBL" id="RHZ88760.1"/>
    </source>
</evidence>
<evidence type="ECO:0000256" key="1">
    <source>
        <dbReference type="ARBA" id="ARBA00010255"/>
    </source>
</evidence>
<dbReference type="Gene3D" id="1.10.418.10">
    <property type="entry name" value="Calponin-like domain"/>
    <property type="match status" value="2"/>
</dbReference>
<dbReference type="Gene3D" id="1.10.238.10">
    <property type="entry name" value="EF-hand"/>
    <property type="match status" value="2"/>
</dbReference>
<dbReference type="PROSITE" id="PS00018">
    <property type="entry name" value="EF_HAND_1"/>
    <property type="match status" value="1"/>
</dbReference>
<dbReference type="CDD" id="cd21215">
    <property type="entry name" value="CH_SpAIN1-like_rpt1"/>
    <property type="match status" value="1"/>
</dbReference>
<dbReference type="SMART" id="SM00054">
    <property type="entry name" value="EFh"/>
    <property type="match status" value="1"/>
</dbReference>
<evidence type="ECO:0000259" key="6">
    <source>
        <dbReference type="PROSITE" id="PS50222"/>
    </source>
</evidence>
<gene>
    <name evidence="7" type="ORF">Glove_21g52</name>
</gene>
<dbReference type="Proteomes" id="UP000266861">
    <property type="component" value="Unassembled WGS sequence"/>
</dbReference>
<keyword evidence="4" id="KW-0009">Actin-binding</keyword>
<protein>
    <recommendedName>
        <fullName evidence="9">Actinin-like protein</fullName>
    </recommendedName>
</protein>
<dbReference type="InterPro" id="IPR014837">
    <property type="entry name" value="EF-hand_Ca_insen"/>
</dbReference>
<sequence length="618" mass="70842">MDRTWEIIQEKTFTKWVNSKLSDRNISPVTDLIYGMSDGVCLIQLLEIIGNVSFGKYNKHPKMRIQKVENVNKALEFIKHRGVSLTNIGAEDIVDCTLKLILGMIWTIILRFTIADISQEGLTAKEGLLLWCQRKTAPYSEVNVRDFTYSWQDGLAFCALIHRHRPDLLDYDALDKSDRHGNTALAFEVAATHLGITQLLDVEDVCDIQKPDEKSVMTYVALYFHAFSHLDKVETAGRRVSKFADVMRSAWDMSHDYERRVKQLMQNVSDKKSEWENSRFDGSYLNAKQQASEFAHYKNGEKRTWVSEKTDIDTLLGNIQTKLKTYDLPPYHPRPGLTLADLDNVWQSLLVAEALRYKAINYEIREIKENLRKSFARSANEFQKNLDSISQALSKLDGELDVQLSIVQDLSVTKLKSLENSLSHIEDLNRQCCEANIEENDYTVFSVDDLRFELGLVQQSITKKTSFIENQIVSRNMTNLTPAQLEEFEGTFRHFDTDGSNTLNIYEFRAALASLGILYEDDELESAFYQASAGEPEASFRQFIFYMVNVTEDKTSIDQLRQSFKIVAGDKSFVTELDLRRSLLPANVVSYLQETMPPSVISADGYDFSKYLDQVFEE</sequence>
<dbReference type="AlphaFoldDB" id="A0A397JWD7"/>
<dbReference type="GO" id="GO:0005509">
    <property type="term" value="F:calcium ion binding"/>
    <property type="evidence" value="ECO:0007669"/>
    <property type="project" value="InterPro"/>
</dbReference>
<dbReference type="PROSITE" id="PS00020">
    <property type="entry name" value="ACTININ_2"/>
    <property type="match status" value="1"/>
</dbReference>
<proteinExistence type="inferred from homology"/>
<evidence type="ECO:0008006" key="9">
    <source>
        <dbReference type="Google" id="ProtNLM"/>
    </source>
</evidence>
<dbReference type="SUPFAM" id="SSF47473">
    <property type="entry name" value="EF-hand"/>
    <property type="match status" value="1"/>
</dbReference>
<dbReference type="PROSITE" id="PS50021">
    <property type="entry name" value="CH"/>
    <property type="match status" value="2"/>
</dbReference>
<dbReference type="InterPro" id="IPR001589">
    <property type="entry name" value="Actinin_actin-bd_CS"/>
</dbReference>
<dbReference type="PROSITE" id="PS50222">
    <property type="entry name" value="EF_HAND_2"/>
    <property type="match status" value="1"/>
</dbReference>
<name>A0A397JWD7_9GLOM</name>
<dbReference type="InterPro" id="IPR001715">
    <property type="entry name" value="CH_dom"/>
</dbReference>
<keyword evidence="2" id="KW-0677">Repeat</keyword>
<dbReference type="SMART" id="SM00033">
    <property type="entry name" value="CH"/>
    <property type="match status" value="2"/>
</dbReference>
<dbReference type="PROSITE" id="PS00019">
    <property type="entry name" value="ACTININ_1"/>
    <property type="match status" value="1"/>
</dbReference>
<dbReference type="GO" id="GO:0003779">
    <property type="term" value="F:actin binding"/>
    <property type="evidence" value="ECO:0007669"/>
    <property type="project" value="UniProtKB-KW"/>
</dbReference>
<comment type="caution">
    <text evidence="7">The sequence shown here is derived from an EMBL/GenBank/DDBJ whole genome shotgun (WGS) entry which is preliminary data.</text>
</comment>
<keyword evidence="8" id="KW-1185">Reference proteome</keyword>
<dbReference type="FunFam" id="1.10.418.10:FF:000030">
    <property type="entry name" value="Related to alpha-actinin"/>
    <property type="match status" value="1"/>
</dbReference>
<organism evidence="7 8">
    <name type="scientific">Diversispora epigaea</name>
    <dbReference type="NCBI Taxonomy" id="1348612"/>
    <lineage>
        <taxon>Eukaryota</taxon>
        <taxon>Fungi</taxon>
        <taxon>Fungi incertae sedis</taxon>
        <taxon>Mucoromycota</taxon>
        <taxon>Glomeromycotina</taxon>
        <taxon>Glomeromycetes</taxon>
        <taxon>Diversisporales</taxon>
        <taxon>Diversisporaceae</taxon>
        <taxon>Diversispora</taxon>
    </lineage>
</organism>
<keyword evidence="3" id="KW-0106">Calcium</keyword>
<evidence type="ECO:0000256" key="4">
    <source>
        <dbReference type="ARBA" id="ARBA00023203"/>
    </source>
</evidence>
<feature type="domain" description="Calponin-homology (CH)" evidence="5">
    <location>
        <begin position="122"/>
        <end position="228"/>
    </location>
</feature>
<evidence type="ECO:0000259" key="5">
    <source>
        <dbReference type="PROSITE" id="PS50021"/>
    </source>
</evidence>
<dbReference type="OrthoDB" id="10017054at2759"/>
<feature type="domain" description="EF-hand" evidence="6">
    <location>
        <begin position="483"/>
        <end position="518"/>
    </location>
</feature>
<dbReference type="FunFam" id="1.10.238.10:FF:000097">
    <property type="entry name" value="Alpha-actinin, sarcomeric (F-actin cross linking protein)"/>
    <property type="match status" value="1"/>
</dbReference>
<dbReference type="SUPFAM" id="SSF46966">
    <property type="entry name" value="Spectrin repeat"/>
    <property type="match status" value="2"/>
</dbReference>
<evidence type="ECO:0000313" key="8">
    <source>
        <dbReference type="Proteomes" id="UP000266861"/>
    </source>
</evidence>
<accession>A0A397JWD7</accession>
<evidence type="ECO:0000256" key="3">
    <source>
        <dbReference type="ARBA" id="ARBA00022837"/>
    </source>
</evidence>
<comment type="similarity">
    <text evidence="1">Belongs to the alpha-actinin family.</text>
</comment>
<dbReference type="InterPro" id="IPR011992">
    <property type="entry name" value="EF-hand-dom_pair"/>
</dbReference>
<feature type="domain" description="Calponin-homology (CH)" evidence="5">
    <location>
        <begin position="7"/>
        <end position="113"/>
    </location>
</feature>
<evidence type="ECO:0000256" key="2">
    <source>
        <dbReference type="ARBA" id="ARBA00022737"/>
    </source>
</evidence>
<dbReference type="FunFam" id="1.10.418.10:FF:000077">
    <property type="entry name" value="Related to alpha-actinin"/>
    <property type="match status" value="1"/>
</dbReference>
<dbReference type="CDD" id="cd00051">
    <property type="entry name" value="EFh"/>
    <property type="match status" value="1"/>
</dbReference>
<dbReference type="EMBL" id="PQFF01000019">
    <property type="protein sequence ID" value="RHZ88760.1"/>
    <property type="molecule type" value="Genomic_DNA"/>
</dbReference>
<dbReference type="SUPFAM" id="SSF47576">
    <property type="entry name" value="Calponin-homology domain, CH-domain"/>
    <property type="match status" value="1"/>
</dbReference>
<dbReference type="Gene3D" id="1.20.58.60">
    <property type="match status" value="2"/>
</dbReference>
<dbReference type="InterPro" id="IPR018247">
    <property type="entry name" value="EF_Hand_1_Ca_BS"/>
</dbReference>